<accession>A0AA46Z9F1</accession>
<dbReference type="Pfam" id="PF00089">
    <property type="entry name" value="Trypsin"/>
    <property type="match status" value="1"/>
</dbReference>
<keyword evidence="5" id="KW-0378">Hydrolase</keyword>
<gene>
    <name evidence="5" type="ORF">M5598_24520</name>
</gene>
<feature type="chain" id="PRO_5041315443" evidence="3">
    <location>
        <begin position="24"/>
        <end position="374"/>
    </location>
</feature>
<dbReference type="EMBL" id="CP097357">
    <property type="protein sequence ID" value="UYV30219.1"/>
    <property type="molecule type" value="Genomic_DNA"/>
</dbReference>
<keyword evidence="1" id="KW-1015">Disulfide bond</keyword>
<protein>
    <submittedName>
        <fullName evidence="5">Trypsin-like serine protease</fullName>
        <ecNumber evidence="5">3.4.21.-</ecNumber>
    </submittedName>
</protein>
<evidence type="ECO:0000313" key="5">
    <source>
        <dbReference type="EMBL" id="UYV30219.1"/>
    </source>
</evidence>
<dbReference type="EC" id="3.4.21.-" evidence="5"/>
<dbReference type="PANTHER" id="PTHR24256">
    <property type="entry name" value="TRYPTASE-RELATED"/>
    <property type="match status" value="1"/>
</dbReference>
<dbReference type="RefSeq" id="WP_258667851.1">
    <property type="nucleotide sequence ID" value="NZ_CP062152.1"/>
</dbReference>
<dbReference type="InterPro" id="IPR001254">
    <property type="entry name" value="Trypsin_dom"/>
</dbReference>
<dbReference type="SMART" id="SM00020">
    <property type="entry name" value="Tryp_SPc"/>
    <property type="match status" value="1"/>
</dbReference>
<evidence type="ECO:0000256" key="1">
    <source>
        <dbReference type="ARBA" id="ARBA00023157"/>
    </source>
</evidence>
<dbReference type="InterPro" id="IPR051487">
    <property type="entry name" value="Ser/Thr_Proteases_Immune/Dev"/>
</dbReference>
<feature type="compositionally biased region" description="Gly residues" evidence="2">
    <location>
        <begin position="345"/>
        <end position="355"/>
    </location>
</feature>
<dbReference type="Proteomes" id="UP001163036">
    <property type="component" value="Plasmid pVP-16-VB00198-1"/>
</dbReference>
<evidence type="ECO:0000259" key="4">
    <source>
        <dbReference type="PROSITE" id="PS50240"/>
    </source>
</evidence>
<evidence type="ECO:0000256" key="2">
    <source>
        <dbReference type="SAM" id="MobiDB-lite"/>
    </source>
</evidence>
<dbReference type="AlphaFoldDB" id="A0AA46Z9F1"/>
<dbReference type="GO" id="GO:0004252">
    <property type="term" value="F:serine-type endopeptidase activity"/>
    <property type="evidence" value="ECO:0007669"/>
    <property type="project" value="InterPro"/>
</dbReference>
<organism evidence="5 6">
    <name type="scientific">Vibrio parahaemolyticus</name>
    <dbReference type="NCBI Taxonomy" id="670"/>
    <lineage>
        <taxon>Bacteria</taxon>
        <taxon>Pseudomonadati</taxon>
        <taxon>Pseudomonadota</taxon>
        <taxon>Gammaproteobacteria</taxon>
        <taxon>Vibrionales</taxon>
        <taxon>Vibrionaceae</taxon>
        <taxon>Vibrio</taxon>
    </lineage>
</organism>
<geneLocation type="plasmid" evidence="5 6">
    <name>pVP-16-VB00198-1</name>
</geneLocation>
<feature type="domain" description="Peptidase S1" evidence="4">
    <location>
        <begin position="33"/>
        <end position="285"/>
    </location>
</feature>
<feature type="signal peptide" evidence="3">
    <location>
        <begin position="1"/>
        <end position="23"/>
    </location>
</feature>
<keyword evidence="3" id="KW-0732">Signal</keyword>
<feature type="region of interest" description="Disordered" evidence="2">
    <location>
        <begin position="311"/>
        <end position="355"/>
    </location>
</feature>
<dbReference type="PROSITE" id="PS50240">
    <property type="entry name" value="TRYPSIN_DOM"/>
    <property type="match status" value="1"/>
</dbReference>
<reference evidence="5" key="1">
    <citation type="submission" date="2022-05" db="EMBL/GenBank/DDBJ databases">
        <title>Megaplasmid of Vibrio parahaemolyticus.</title>
        <authorList>
            <person name="Strauch E."/>
            <person name="Borowiak M."/>
        </authorList>
    </citation>
    <scope>NUCLEOTIDE SEQUENCE</scope>
    <source>
        <strain evidence="5">16-VB00198</strain>
        <plasmid evidence="5">pVP-16-VB00198-1</plasmid>
    </source>
</reference>
<dbReference type="InterPro" id="IPR009003">
    <property type="entry name" value="Peptidase_S1_PA"/>
</dbReference>
<keyword evidence="5" id="KW-0645">Protease</keyword>
<sequence>MKSKKLLSTILAMTAVTSSFAFASTTNGTEQVTTGGVEVLESNYPWQVKVITTMNGVEEAKVCGGAIIDTQWAVTSAQCFFDLSKGLDKNDIESVQVSFPDYDGEGLATLNIDKFFVHPSATGNPSDANDIALVKFIESSFPMNGVIQLMTADEDENVLTQQKTDFWIENQERLPLFVTTGYQGSLDGALKRDYLAGVPNDMCDGYNTRLTHCATTPHPDYTQGMCFGDIGAPLIWKNPNNAGDNNKGLRLAGLASIGKDNCDNSNFTEFTNIADYVDWIKNTITTENGEEYVVNQLAQMTVFNYDPLADENMPSYTEQGEIGGNAGEDSDFVGDDNDNSTDTNGGSGDKSGGSAGLGVLLALGATAYSRRKKK</sequence>
<keyword evidence="5" id="KW-0614">Plasmid</keyword>
<dbReference type="PRINTS" id="PR00722">
    <property type="entry name" value="CHYMOTRYPSIN"/>
</dbReference>
<dbReference type="InterPro" id="IPR001314">
    <property type="entry name" value="Peptidase_S1A"/>
</dbReference>
<evidence type="ECO:0000313" key="6">
    <source>
        <dbReference type="Proteomes" id="UP001163036"/>
    </source>
</evidence>
<evidence type="ECO:0000256" key="3">
    <source>
        <dbReference type="SAM" id="SignalP"/>
    </source>
</evidence>
<dbReference type="Gene3D" id="2.40.10.10">
    <property type="entry name" value="Trypsin-like serine proteases"/>
    <property type="match status" value="2"/>
</dbReference>
<proteinExistence type="predicted"/>
<dbReference type="GO" id="GO:0006508">
    <property type="term" value="P:proteolysis"/>
    <property type="evidence" value="ECO:0007669"/>
    <property type="project" value="UniProtKB-KW"/>
</dbReference>
<feature type="compositionally biased region" description="Acidic residues" evidence="2">
    <location>
        <begin position="328"/>
        <end position="339"/>
    </location>
</feature>
<dbReference type="InterPro" id="IPR043504">
    <property type="entry name" value="Peptidase_S1_PA_chymotrypsin"/>
</dbReference>
<dbReference type="SUPFAM" id="SSF50494">
    <property type="entry name" value="Trypsin-like serine proteases"/>
    <property type="match status" value="1"/>
</dbReference>
<name>A0AA46Z9F1_VIBPH</name>